<dbReference type="EMBL" id="JAMZEJ010000012">
    <property type="protein sequence ID" value="MCQ8242479.1"/>
    <property type="molecule type" value="Genomic_DNA"/>
</dbReference>
<name>A0ABT1W1K8_9PROT</name>
<evidence type="ECO:0000256" key="1">
    <source>
        <dbReference type="HAMAP-Rule" id="MF_00122"/>
    </source>
</evidence>
<keyword evidence="1" id="KW-0067">ATP-binding</keyword>
<dbReference type="InterPro" id="IPR003837">
    <property type="entry name" value="GatC"/>
</dbReference>
<keyword evidence="1" id="KW-0648">Protein biosynthesis</keyword>
<dbReference type="NCBIfam" id="TIGR00135">
    <property type="entry name" value="gatC"/>
    <property type="match status" value="1"/>
</dbReference>
<gene>
    <name evidence="1 2" type="primary">gatC</name>
    <name evidence="2" type="ORF">NFI88_16730</name>
</gene>
<dbReference type="InterPro" id="IPR036113">
    <property type="entry name" value="Asp/Glu-ADT_sf_sub_c"/>
</dbReference>
<comment type="similarity">
    <text evidence="1">Belongs to the GatC family.</text>
</comment>
<comment type="caution">
    <text evidence="2">The sequence shown here is derived from an EMBL/GenBank/DDBJ whole genome shotgun (WGS) entry which is preliminary data.</text>
</comment>
<organism evidence="2 3">
    <name type="scientific">Rhizosaccharibacter radicis</name>
    <dbReference type="NCBI Taxonomy" id="2782605"/>
    <lineage>
        <taxon>Bacteria</taxon>
        <taxon>Pseudomonadati</taxon>
        <taxon>Pseudomonadota</taxon>
        <taxon>Alphaproteobacteria</taxon>
        <taxon>Acetobacterales</taxon>
        <taxon>Acetobacteraceae</taxon>
        <taxon>Rhizosaccharibacter</taxon>
    </lineage>
</organism>
<reference evidence="2 3" key="1">
    <citation type="submission" date="2022-06" db="EMBL/GenBank/DDBJ databases">
        <title>Rhizosaccharibacter gen. nov. sp. nov. KSS12, endophytic bacteria isolated from sugarcane.</title>
        <authorList>
            <person name="Pitiwittayakul N."/>
        </authorList>
    </citation>
    <scope>NUCLEOTIDE SEQUENCE [LARGE SCALE GENOMIC DNA]</scope>
    <source>
        <strain evidence="2 3">KSS12</strain>
    </source>
</reference>
<comment type="catalytic activity">
    <reaction evidence="1">
        <text>L-aspartyl-tRNA(Asn) + L-glutamine + ATP + H2O = L-asparaginyl-tRNA(Asn) + L-glutamate + ADP + phosphate + 2 H(+)</text>
        <dbReference type="Rhea" id="RHEA:14513"/>
        <dbReference type="Rhea" id="RHEA-COMP:9674"/>
        <dbReference type="Rhea" id="RHEA-COMP:9677"/>
        <dbReference type="ChEBI" id="CHEBI:15377"/>
        <dbReference type="ChEBI" id="CHEBI:15378"/>
        <dbReference type="ChEBI" id="CHEBI:29985"/>
        <dbReference type="ChEBI" id="CHEBI:30616"/>
        <dbReference type="ChEBI" id="CHEBI:43474"/>
        <dbReference type="ChEBI" id="CHEBI:58359"/>
        <dbReference type="ChEBI" id="CHEBI:78515"/>
        <dbReference type="ChEBI" id="CHEBI:78516"/>
        <dbReference type="ChEBI" id="CHEBI:456216"/>
    </reaction>
</comment>
<evidence type="ECO:0000313" key="2">
    <source>
        <dbReference type="EMBL" id="MCQ8242479.1"/>
    </source>
</evidence>
<comment type="catalytic activity">
    <reaction evidence="1">
        <text>L-glutamyl-tRNA(Gln) + L-glutamine + ATP + H2O = L-glutaminyl-tRNA(Gln) + L-glutamate + ADP + phosphate + H(+)</text>
        <dbReference type="Rhea" id="RHEA:17521"/>
        <dbReference type="Rhea" id="RHEA-COMP:9681"/>
        <dbReference type="Rhea" id="RHEA-COMP:9684"/>
        <dbReference type="ChEBI" id="CHEBI:15377"/>
        <dbReference type="ChEBI" id="CHEBI:15378"/>
        <dbReference type="ChEBI" id="CHEBI:29985"/>
        <dbReference type="ChEBI" id="CHEBI:30616"/>
        <dbReference type="ChEBI" id="CHEBI:43474"/>
        <dbReference type="ChEBI" id="CHEBI:58359"/>
        <dbReference type="ChEBI" id="CHEBI:78520"/>
        <dbReference type="ChEBI" id="CHEBI:78521"/>
        <dbReference type="ChEBI" id="CHEBI:456216"/>
    </reaction>
</comment>
<dbReference type="EC" id="6.3.5.-" evidence="1"/>
<evidence type="ECO:0000313" key="3">
    <source>
        <dbReference type="Proteomes" id="UP001524547"/>
    </source>
</evidence>
<dbReference type="Pfam" id="PF02686">
    <property type="entry name" value="GatC"/>
    <property type="match status" value="1"/>
</dbReference>
<keyword evidence="1" id="KW-0547">Nucleotide-binding</keyword>
<dbReference type="HAMAP" id="MF_00122">
    <property type="entry name" value="GatC"/>
    <property type="match status" value="1"/>
</dbReference>
<keyword evidence="3" id="KW-1185">Reference proteome</keyword>
<protein>
    <recommendedName>
        <fullName evidence="1">Aspartyl/glutamyl-tRNA(Asn/Gln) amidotransferase subunit C</fullName>
        <shortName evidence="1">Asp/Glu-ADT subunit C</shortName>
        <ecNumber evidence="1">6.3.5.-</ecNumber>
    </recommendedName>
</protein>
<proteinExistence type="inferred from homology"/>
<dbReference type="RefSeq" id="WP_422921239.1">
    <property type="nucleotide sequence ID" value="NZ_JAMZEJ010000012.1"/>
</dbReference>
<dbReference type="PANTHER" id="PTHR15004:SF0">
    <property type="entry name" value="GLUTAMYL-TRNA(GLN) AMIDOTRANSFERASE SUBUNIT C, MITOCHONDRIAL"/>
    <property type="match status" value="1"/>
</dbReference>
<dbReference type="SUPFAM" id="SSF141000">
    <property type="entry name" value="Glu-tRNAGln amidotransferase C subunit"/>
    <property type="match status" value="1"/>
</dbReference>
<accession>A0ABT1W1K8</accession>
<dbReference type="PANTHER" id="PTHR15004">
    <property type="entry name" value="GLUTAMYL-TRNA(GLN) AMIDOTRANSFERASE SUBUNIT C, MITOCHONDRIAL"/>
    <property type="match status" value="1"/>
</dbReference>
<comment type="function">
    <text evidence="1">Allows the formation of correctly charged Asn-tRNA(Asn) or Gln-tRNA(Gln) through the transamidation of misacylated Asp-tRNA(Asn) or Glu-tRNA(Gln) in organisms which lack either or both of asparaginyl-tRNA or glutaminyl-tRNA synthetases. The reaction takes place in the presence of glutamine and ATP through an activated phospho-Asp-tRNA(Asn) or phospho-Glu-tRNA(Gln).</text>
</comment>
<sequence>MPLDTATVRRIARLARIGITDDEAGRLQGELNGILGWVEQLSEIDVEGVQPLSGVGQAALRMREDKVTDGNKVDAVLSNAPERAGPFFAVPKVVE</sequence>
<keyword evidence="1" id="KW-0436">Ligase</keyword>
<dbReference type="Gene3D" id="1.10.20.60">
    <property type="entry name" value="Glu-tRNAGln amidotransferase C subunit, N-terminal domain"/>
    <property type="match status" value="1"/>
</dbReference>
<comment type="subunit">
    <text evidence="1">Heterotrimer of A, B and C subunits.</text>
</comment>
<dbReference type="Proteomes" id="UP001524547">
    <property type="component" value="Unassembled WGS sequence"/>
</dbReference>